<keyword evidence="1" id="KW-0479">Metal-binding</keyword>
<evidence type="ECO:0000256" key="1">
    <source>
        <dbReference type="ARBA" id="ARBA00022723"/>
    </source>
</evidence>
<dbReference type="Pfam" id="PF13183">
    <property type="entry name" value="Fer4_8"/>
    <property type="match status" value="1"/>
</dbReference>
<dbReference type="PROSITE" id="PS00198">
    <property type="entry name" value="4FE4S_FER_1"/>
    <property type="match status" value="1"/>
</dbReference>
<keyword evidence="2" id="KW-0408">Iron</keyword>
<name>A0A4V0YQC4_9BACT</name>
<keyword evidence="3" id="KW-0411">Iron-sulfur</keyword>
<gene>
    <name evidence="5" type="ORF">C3Y92_00575</name>
</gene>
<dbReference type="InterPro" id="IPR017900">
    <property type="entry name" value="4Fe4S_Fe_S_CS"/>
</dbReference>
<dbReference type="InterPro" id="IPR009051">
    <property type="entry name" value="Helical_ferredxn"/>
</dbReference>
<dbReference type="PROSITE" id="PS51379">
    <property type="entry name" value="4FE4S_FER_2"/>
    <property type="match status" value="2"/>
</dbReference>
<evidence type="ECO:0000313" key="6">
    <source>
        <dbReference type="Proteomes" id="UP000293296"/>
    </source>
</evidence>
<feature type="domain" description="4Fe-4S ferredoxin-type" evidence="4">
    <location>
        <begin position="254"/>
        <end position="283"/>
    </location>
</feature>
<dbReference type="Proteomes" id="UP000293296">
    <property type="component" value="Chromosome"/>
</dbReference>
<proteinExistence type="predicted"/>
<dbReference type="RefSeq" id="WP_012749775.1">
    <property type="nucleotide sequence ID" value="NZ_CP026538.1"/>
</dbReference>
<evidence type="ECO:0000259" key="4">
    <source>
        <dbReference type="PROSITE" id="PS51379"/>
    </source>
</evidence>
<dbReference type="SUPFAM" id="SSF46548">
    <property type="entry name" value="alpha-helical ferredoxin"/>
    <property type="match status" value="1"/>
</dbReference>
<sequence length="323" mass="35284">MSRLDALKTRIKEALPGLECVIGWQKGYDALHNTPLFIRGEADVDKLEWGALNVHNPAVYLPSFAGKKVGVVVKGCDSRSVVELLQEKLIDRDNVVIFSAGCDGVVDIAKVRAKLAAAGLNAGNAEKVAVDGKTVTVTAAGKAVSMPMAEVAADKCLRCQFPNAVLADAFVGDPAPQVQAAPAADADLAALDAMSVPERMAFWRYHMDRCIRCYACRNACPMCVCRDHCIAQSREPHWLSQEDSVTEKLMFQVVHAMHLAGRCTECGECQRACPMDIPVLALKKHLNRTIHDLFNYQAGVDVAAIPPLLQFKLEEDNIKERSW</sequence>
<dbReference type="GO" id="GO:0046872">
    <property type="term" value="F:metal ion binding"/>
    <property type="evidence" value="ECO:0007669"/>
    <property type="project" value="UniProtKB-KW"/>
</dbReference>
<evidence type="ECO:0000256" key="3">
    <source>
        <dbReference type="ARBA" id="ARBA00023014"/>
    </source>
</evidence>
<dbReference type="EMBL" id="CP026538">
    <property type="protein sequence ID" value="QAZ65812.1"/>
    <property type="molecule type" value="Genomic_DNA"/>
</dbReference>
<accession>A0A4V0YQC4</accession>
<protein>
    <submittedName>
        <fullName evidence="5">4Fe-4S dicluster domain-containing protein</fullName>
    </submittedName>
</protein>
<dbReference type="Gene3D" id="1.10.1060.10">
    <property type="entry name" value="Alpha-helical ferredoxin"/>
    <property type="match status" value="1"/>
</dbReference>
<dbReference type="GO" id="GO:0051536">
    <property type="term" value="F:iron-sulfur cluster binding"/>
    <property type="evidence" value="ECO:0007669"/>
    <property type="project" value="UniProtKB-KW"/>
</dbReference>
<evidence type="ECO:0000313" key="5">
    <source>
        <dbReference type="EMBL" id="QAZ65812.1"/>
    </source>
</evidence>
<dbReference type="InterPro" id="IPR007525">
    <property type="entry name" value="FrhB_FdhB_C"/>
</dbReference>
<feature type="domain" description="4Fe-4S ferredoxin-type" evidence="4">
    <location>
        <begin position="201"/>
        <end position="221"/>
    </location>
</feature>
<dbReference type="InterPro" id="IPR017896">
    <property type="entry name" value="4Fe4S_Fe-S-bd"/>
</dbReference>
<reference evidence="5 6" key="1">
    <citation type="submission" date="2018-02" db="EMBL/GenBank/DDBJ databases">
        <title>Genome sequence of Desulfovibrio carbinolicus DSM 3852.</title>
        <authorList>
            <person name="Wilbanks E."/>
            <person name="Skennerton C.T."/>
            <person name="Orphan V.J."/>
        </authorList>
    </citation>
    <scope>NUCLEOTIDE SEQUENCE [LARGE SCALE GENOMIC DNA]</scope>
    <source>
        <strain evidence="5 6">DSM 3852</strain>
    </source>
</reference>
<keyword evidence="6" id="KW-1185">Reference proteome</keyword>
<dbReference type="AlphaFoldDB" id="A0A4V0YQC4"/>
<dbReference type="Pfam" id="PF04432">
    <property type="entry name" value="FrhB_FdhB_C"/>
    <property type="match status" value="1"/>
</dbReference>
<organism evidence="5 6">
    <name type="scientific">Solidesulfovibrio carbinolicus</name>
    <dbReference type="NCBI Taxonomy" id="296842"/>
    <lineage>
        <taxon>Bacteria</taxon>
        <taxon>Pseudomonadati</taxon>
        <taxon>Thermodesulfobacteriota</taxon>
        <taxon>Desulfovibrionia</taxon>
        <taxon>Desulfovibrionales</taxon>
        <taxon>Desulfovibrionaceae</taxon>
        <taxon>Solidesulfovibrio</taxon>
    </lineage>
</organism>
<evidence type="ECO:0000256" key="2">
    <source>
        <dbReference type="ARBA" id="ARBA00023004"/>
    </source>
</evidence>
<dbReference type="OrthoDB" id="9773828at2"/>
<dbReference type="KEGG" id="dcb:C3Y92_00575"/>